<feature type="region of interest" description="Disordered" evidence="1">
    <location>
        <begin position="92"/>
        <end position="120"/>
    </location>
</feature>
<organism evidence="2 3">
    <name type="scientific">Anisodus acutangulus</name>
    <dbReference type="NCBI Taxonomy" id="402998"/>
    <lineage>
        <taxon>Eukaryota</taxon>
        <taxon>Viridiplantae</taxon>
        <taxon>Streptophyta</taxon>
        <taxon>Embryophyta</taxon>
        <taxon>Tracheophyta</taxon>
        <taxon>Spermatophyta</taxon>
        <taxon>Magnoliopsida</taxon>
        <taxon>eudicotyledons</taxon>
        <taxon>Gunneridae</taxon>
        <taxon>Pentapetalae</taxon>
        <taxon>asterids</taxon>
        <taxon>lamiids</taxon>
        <taxon>Solanales</taxon>
        <taxon>Solanaceae</taxon>
        <taxon>Solanoideae</taxon>
        <taxon>Hyoscyameae</taxon>
        <taxon>Anisodus</taxon>
    </lineage>
</organism>
<evidence type="ECO:0000313" key="3">
    <source>
        <dbReference type="Proteomes" id="UP001152561"/>
    </source>
</evidence>
<dbReference type="AlphaFoldDB" id="A0A9Q1MT57"/>
<evidence type="ECO:0000256" key="1">
    <source>
        <dbReference type="SAM" id="MobiDB-lite"/>
    </source>
</evidence>
<gene>
    <name evidence="2" type="ORF">K7X08_000814</name>
</gene>
<sequence length="152" mass="16901">MSLSGDTAFMPAGTYRYTDVFLTLELDSVGDCHAPFILYEPILMFHSLITEFFWRAGVTDFPGDDWIDLEGVFHPLKVLGVGTLVKIKVDPNVSGDGDADDRSQSQSQSQPHGPFGAMGSPLQKIRDLVSRPYTRVITLGVSSYYFSRDEMK</sequence>
<accession>A0A9Q1MT57</accession>
<comment type="caution">
    <text evidence="2">The sequence shown here is derived from an EMBL/GenBank/DDBJ whole genome shotgun (WGS) entry which is preliminary data.</text>
</comment>
<evidence type="ECO:0000313" key="2">
    <source>
        <dbReference type="EMBL" id="KAJ8564354.1"/>
    </source>
</evidence>
<proteinExistence type="predicted"/>
<dbReference type="Proteomes" id="UP001152561">
    <property type="component" value="Unassembled WGS sequence"/>
</dbReference>
<protein>
    <submittedName>
        <fullName evidence="2">Uncharacterized protein</fullName>
    </submittedName>
</protein>
<name>A0A9Q1MT57_9SOLA</name>
<reference evidence="3" key="1">
    <citation type="journal article" date="2023" name="Proc. Natl. Acad. Sci. U.S.A.">
        <title>Genomic and structural basis for evolution of tropane alkaloid biosynthesis.</title>
        <authorList>
            <person name="Wanga Y.-J."/>
            <person name="Taina T."/>
            <person name="Yua J.-Y."/>
            <person name="Lia J."/>
            <person name="Xua B."/>
            <person name="Chenc J."/>
            <person name="D'Auriad J.C."/>
            <person name="Huanga J.-P."/>
            <person name="Huanga S.-X."/>
        </authorList>
    </citation>
    <scope>NUCLEOTIDE SEQUENCE [LARGE SCALE GENOMIC DNA]</scope>
    <source>
        <strain evidence="3">cv. KIB-2019</strain>
    </source>
</reference>
<keyword evidence="3" id="KW-1185">Reference proteome</keyword>
<dbReference type="EMBL" id="JAJAGQ010000004">
    <property type="protein sequence ID" value="KAJ8564354.1"/>
    <property type="molecule type" value="Genomic_DNA"/>
</dbReference>